<keyword evidence="10 12" id="KW-0472">Membrane</keyword>
<protein>
    <recommendedName>
        <fullName evidence="4">Lipopolysaccharide export system permease protein LptF</fullName>
    </recommendedName>
</protein>
<comment type="subunit">
    <text evidence="11">Component of the lipopolysaccharide transport and assembly complex. The LptBFG transporter is composed of two ATP-binding proteins (LptB) and two transmembrane proteins (LptF and LptG).</text>
</comment>
<keyword evidence="5" id="KW-0813">Transport</keyword>
<evidence type="ECO:0000256" key="4">
    <source>
        <dbReference type="ARBA" id="ARBA00014213"/>
    </source>
</evidence>
<comment type="caution">
    <text evidence="13">The sequence shown here is derived from an EMBL/GenBank/DDBJ whole genome shotgun (WGS) entry which is preliminary data.</text>
</comment>
<name>A0ABU2WI75_9GAMM</name>
<evidence type="ECO:0000256" key="8">
    <source>
        <dbReference type="ARBA" id="ARBA00022692"/>
    </source>
</evidence>
<feature type="transmembrane region" description="Helical" evidence="12">
    <location>
        <begin position="302"/>
        <end position="323"/>
    </location>
</feature>
<sequence>MTGGVLNRYLMREGAASWLAVTGVLLAIMLSTRFIRFLSMAAAGELPRQLLLKVVGLSALHYLLILIPVSLLLGVMLALGRLYRDQEISAMTACGVGLGGLYRPFIGLALALAGLTALLSFQIGPWSGRIVDQLVKDSRRLVQFAPFEPGAFKDLGDGRATFYTQSMSGDAGELENIFVRVDDPEYSGVITAHAGEQAIDSESGERKITLTDGQRYVGTPGRADYEIMRFKRFGMRVQPPDVLYVAGKHKLATTSALLASGEPEDLAELHWRISAPIAVLILVLLAVPLSHASPRSGRYGKIVLGILVYLVYSNLLALGQVGIADGKIPSALGLWWVHAIFLALALALIAQRAGWFARRRAS</sequence>
<organism evidence="13 14">
    <name type="scientific">Banduia mediterranea</name>
    <dbReference type="NCBI Taxonomy" id="3075609"/>
    <lineage>
        <taxon>Bacteria</taxon>
        <taxon>Pseudomonadati</taxon>
        <taxon>Pseudomonadota</taxon>
        <taxon>Gammaproteobacteria</taxon>
        <taxon>Nevskiales</taxon>
        <taxon>Algiphilaceae</taxon>
        <taxon>Banduia</taxon>
    </lineage>
</organism>
<evidence type="ECO:0000256" key="11">
    <source>
        <dbReference type="ARBA" id="ARBA00026081"/>
    </source>
</evidence>
<dbReference type="NCBIfam" id="TIGR04407">
    <property type="entry name" value="LptF_YjgP"/>
    <property type="match status" value="1"/>
</dbReference>
<evidence type="ECO:0000256" key="1">
    <source>
        <dbReference type="ARBA" id="ARBA00002265"/>
    </source>
</evidence>
<evidence type="ECO:0000256" key="10">
    <source>
        <dbReference type="ARBA" id="ARBA00023136"/>
    </source>
</evidence>
<keyword evidence="6" id="KW-1003">Cell membrane</keyword>
<keyword evidence="8 12" id="KW-0812">Transmembrane</keyword>
<keyword evidence="14" id="KW-1185">Reference proteome</keyword>
<dbReference type="Proteomes" id="UP001254608">
    <property type="component" value="Unassembled WGS sequence"/>
</dbReference>
<gene>
    <name evidence="13" type="primary">lptF</name>
    <name evidence="13" type="ORF">RM530_09370</name>
</gene>
<evidence type="ECO:0000256" key="3">
    <source>
        <dbReference type="ARBA" id="ARBA00007725"/>
    </source>
</evidence>
<evidence type="ECO:0000256" key="2">
    <source>
        <dbReference type="ARBA" id="ARBA00004429"/>
    </source>
</evidence>
<dbReference type="RefSeq" id="WP_311364964.1">
    <property type="nucleotide sequence ID" value="NZ_JAVRIC010000011.1"/>
</dbReference>
<evidence type="ECO:0000256" key="7">
    <source>
        <dbReference type="ARBA" id="ARBA00022519"/>
    </source>
</evidence>
<dbReference type="InterPro" id="IPR005495">
    <property type="entry name" value="LptG/LptF_permease"/>
</dbReference>
<evidence type="ECO:0000256" key="5">
    <source>
        <dbReference type="ARBA" id="ARBA00022448"/>
    </source>
</evidence>
<evidence type="ECO:0000313" key="14">
    <source>
        <dbReference type="Proteomes" id="UP001254608"/>
    </source>
</evidence>
<evidence type="ECO:0000256" key="9">
    <source>
        <dbReference type="ARBA" id="ARBA00022989"/>
    </source>
</evidence>
<accession>A0ABU2WI75</accession>
<comment type="function">
    <text evidence="1">Part of the ABC transporter complex LptBFG involved in the translocation of lipopolysaccharide (LPS) from the inner membrane to the outer membrane.</text>
</comment>
<dbReference type="Pfam" id="PF03739">
    <property type="entry name" value="LptF_LptG"/>
    <property type="match status" value="1"/>
</dbReference>
<feature type="transmembrane region" description="Helical" evidence="12">
    <location>
        <begin position="59"/>
        <end position="80"/>
    </location>
</feature>
<feature type="transmembrane region" description="Helical" evidence="12">
    <location>
        <begin position="101"/>
        <end position="123"/>
    </location>
</feature>
<keyword evidence="7" id="KW-0997">Cell inner membrane</keyword>
<dbReference type="PANTHER" id="PTHR33529:SF7">
    <property type="entry name" value="LIPOPOLYSACCHARIDE EXPORT SYSTEM PERMEASE PROTEIN LPTF"/>
    <property type="match status" value="1"/>
</dbReference>
<comment type="subcellular location">
    <subcellularLocation>
        <location evidence="2">Cell inner membrane</location>
        <topology evidence="2">Multi-pass membrane protein</topology>
    </subcellularLocation>
</comment>
<proteinExistence type="inferred from homology"/>
<evidence type="ECO:0000313" key="13">
    <source>
        <dbReference type="EMBL" id="MDT0497571.1"/>
    </source>
</evidence>
<reference evidence="13 14" key="1">
    <citation type="submission" date="2023-09" db="EMBL/GenBank/DDBJ databases">
        <authorList>
            <person name="Rey-Velasco X."/>
        </authorList>
    </citation>
    <scope>NUCLEOTIDE SEQUENCE [LARGE SCALE GENOMIC DNA]</scope>
    <source>
        <strain evidence="13 14">W345</strain>
    </source>
</reference>
<dbReference type="EMBL" id="JAVRIC010000011">
    <property type="protein sequence ID" value="MDT0497571.1"/>
    <property type="molecule type" value="Genomic_DNA"/>
</dbReference>
<dbReference type="InterPro" id="IPR030922">
    <property type="entry name" value="LptF"/>
</dbReference>
<feature type="transmembrane region" description="Helical" evidence="12">
    <location>
        <begin position="335"/>
        <end position="357"/>
    </location>
</feature>
<evidence type="ECO:0000256" key="12">
    <source>
        <dbReference type="SAM" id="Phobius"/>
    </source>
</evidence>
<feature type="transmembrane region" description="Helical" evidence="12">
    <location>
        <begin position="18"/>
        <end position="39"/>
    </location>
</feature>
<evidence type="ECO:0000256" key="6">
    <source>
        <dbReference type="ARBA" id="ARBA00022475"/>
    </source>
</evidence>
<dbReference type="PANTHER" id="PTHR33529">
    <property type="entry name" value="SLR0882 PROTEIN-RELATED"/>
    <property type="match status" value="1"/>
</dbReference>
<keyword evidence="9 12" id="KW-1133">Transmembrane helix</keyword>
<comment type="similarity">
    <text evidence="3">Belongs to the LptF/LptG family.</text>
</comment>